<keyword evidence="3 6" id="KW-0547">Nucleotide-binding</keyword>
<dbReference type="EC" id="2.7.2.1" evidence="6"/>
<dbReference type="CDD" id="cd24010">
    <property type="entry name" value="ASKHA_NBD_AcK_PK"/>
    <property type="match status" value="1"/>
</dbReference>
<feature type="binding site" evidence="6">
    <location>
        <position position="91"/>
    </location>
    <ligand>
        <name>substrate</name>
    </ligand>
</feature>
<dbReference type="Pfam" id="PF00871">
    <property type="entry name" value="Acetate_kinase"/>
    <property type="match status" value="1"/>
</dbReference>
<dbReference type="AlphaFoldDB" id="A0A498QZM7"/>
<evidence type="ECO:0000256" key="5">
    <source>
        <dbReference type="ARBA" id="ARBA00022840"/>
    </source>
</evidence>
<dbReference type="PIRSF" id="PIRSF000722">
    <property type="entry name" value="Acetate_prop_kin"/>
    <property type="match status" value="1"/>
</dbReference>
<comment type="subcellular location">
    <subcellularLocation>
        <location evidence="6">Cytoplasm</location>
    </subcellularLocation>
</comment>
<evidence type="ECO:0000256" key="2">
    <source>
        <dbReference type="ARBA" id="ARBA00022679"/>
    </source>
</evidence>
<dbReference type="InterPro" id="IPR000890">
    <property type="entry name" value="Aliphatic_acid_kin_short-chain"/>
</dbReference>
<feature type="binding site" evidence="6">
    <location>
        <position position="7"/>
    </location>
    <ligand>
        <name>Mg(2+)</name>
        <dbReference type="ChEBI" id="CHEBI:18420"/>
    </ligand>
</feature>
<dbReference type="GO" id="GO:0006083">
    <property type="term" value="P:acetate metabolic process"/>
    <property type="evidence" value="ECO:0007669"/>
    <property type="project" value="TreeGrafter"/>
</dbReference>
<dbReference type="GO" id="GO:0008776">
    <property type="term" value="F:acetate kinase activity"/>
    <property type="evidence" value="ECO:0007669"/>
    <property type="project" value="UniProtKB-UniRule"/>
</dbReference>
<dbReference type="PRINTS" id="PR00471">
    <property type="entry name" value="ACETATEKNASE"/>
</dbReference>
<keyword evidence="5 6" id="KW-0067">ATP-binding</keyword>
<keyword evidence="6" id="KW-0460">Magnesium</keyword>
<comment type="pathway">
    <text evidence="6">Metabolic intermediate biosynthesis; acetyl-CoA biosynthesis; acetyl-CoA from acetate: step 1/2.</text>
</comment>
<dbReference type="GO" id="GO:0006085">
    <property type="term" value="P:acetyl-CoA biosynthetic process"/>
    <property type="evidence" value="ECO:0007669"/>
    <property type="project" value="UniProtKB-UniRule"/>
</dbReference>
<feature type="binding site" evidence="6">
    <location>
        <position position="14"/>
    </location>
    <ligand>
        <name>ATP</name>
        <dbReference type="ChEBI" id="CHEBI:30616"/>
    </ligand>
</feature>
<keyword evidence="6" id="KW-0963">Cytoplasm</keyword>
<feature type="site" description="Transition state stabilizer" evidence="6">
    <location>
        <position position="241"/>
    </location>
</feature>
<feature type="binding site" evidence="6">
    <location>
        <begin position="331"/>
        <end position="335"/>
    </location>
    <ligand>
        <name>ATP</name>
        <dbReference type="ChEBI" id="CHEBI:30616"/>
    </ligand>
</feature>
<gene>
    <name evidence="6" type="primary">ackA</name>
    <name evidence="8" type="ORF">LUCI_0876</name>
</gene>
<organism evidence="8 9">
    <name type="scientific">Lucifera butyrica</name>
    <dbReference type="NCBI Taxonomy" id="1351585"/>
    <lineage>
        <taxon>Bacteria</taxon>
        <taxon>Bacillati</taxon>
        <taxon>Bacillota</taxon>
        <taxon>Negativicutes</taxon>
        <taxon>Veillonellales</taxon>
        <taxon>Veillonellaceae</taxon>
        <taxon>Lucifera</taxon>
    </lineage>
</organism>
<name>A0A498QZM7_9FIRM</name>
<feature type="active site" description="Proton donor/acceptor" evidence="6">
    <location>
        <position position="148"/>
    </location>
</feature>
<evidence type="ECO:0000256" key="1">
    <source>
        <dbReference type="ARBA" id="ARBA00008748"/>
    </source>
</evidence>
<dbReference type="SUPFAM" id="SSF53067">
    <property type="entry name" value="Actin-like ATPase domain"/>
    <property type="match status" value="2"/>
</dbReference>
<dbReference type="UniPathway" id="UPA00340">
    <property type="reaction ID" value="UER00458"/>
</dbReference>
<sequence>MKILVVNCGSSSIKYQLFDMTDESVLAKGLVERIGIEGSVLTHQPAGKPKAVINADIKNHSIGIKLVLEALTDANHGVIGSMKEIAAVGHRVVHAGEKFADSVLITPEVMKALDECIEMAPLHNPPNILGIEACAELIPGVPQTGVFDTAFHQTMPKHAFLYGLPYEAYEKYGLRRYGFHGTSHKYVSQRAAELMDEQLTNLRIITCHLGNGASIAAVKFGKSVDTSMGFTPLEGLVMGTRCGEIDPAIIPYLMKKEGMTPDQIDSYLNKKSGVLGVSGVSSDFRDIEEAAVAGNDRAQLALEMFAYKVRKYIGSYAAAMGGADAIVFTAGLGENSASMRDKICNGLEFLGTRIDPVKNNVRGKAQEISVDGAKVKIFIIPTNEELVIARDTKTICAGLV</sequence>
<evidence type="ECO:0000256" key="4">
    <source>
        <dbReference type="ARBA" id="ARBA00022777"/>
    </source>
</evidence>
<dbReference type="HAMAP" id="MF_00020">
    <property type="entry name" value="Acetate_kinase"/>
    <property type="match status" value="1"/>
</dbReference>
<dbReference type="PROSITE" id="PS01076">
    <property type="entry name" value="ACETATE_KINASE_2"/>
    <property type="match status" value="1"/>
</dbReference>
<comment type="similarity">
    <text evidence="1 6 7">Belongs to the acetokinase family.</text>
</comment>
<feature type="site" description="Transition state stabilizer" evidence="6">
    <location>
        <position position="180"/>
    </location>
</feature>
<dbReference type="OrthoDB" id="9802453at2"/>
<dbReference type="InterPro" id="IPR004372">
    <property type="entry name" value="Ac/propionate_kinase"/>
</dbReference>
<evidence type="ECO:0000256" key="7">
    <source>
        <dbReference type="RuleBase" id="RU003835"/>
    </source>
</evidence>
<keyword evidence="2 6" id="KW-0808">Transferase</keyword>
<proteinExistence type="inferred from homology"/>
<evidence type="ECO:0000313" key="9">
    <source>
        <dbReference type="Proteomes" id="UP000277811"/>
    </source>
</evidence>
<dbReference type="EMBL" id="UPPP01000057">
    <property type="protein sequence ID" value="VBB05666.1"/>
    <property type="molecule type" value="Genomic_DNA"/>
</dbReference>
<accession>A0A498QZM7</accession>
<dbReference type="PROSITE" id="PS01075">
    <property type="entry name" value="ACETATE_KINASE_1"/>
    <property type="match status" value="1"/>
</dbReference>
<evidence type="ECO:0000256" key="6">
    <source>
        <dbReference type="HAMAP-Rule" id="MF_00020"/>
    </source>
</evidence>
<evidence type="ECO:0000256" key="3">
    <source>
        <dbReference type="ARBA" id="ARBA00022741"/>
    </source>
</evidence>
<dbReference type="RefSeq" id="WP_122626641.1">
    <property type="nucleotide sequence ID" value="NZ_UPPP01000057.1"/>
</dbReference>
<comment type="function">
    <text evidence="6">Catalyzes the formation of acetyl phosphate from acetate and ATP. Can also catalyze the reverse reaction.</text>
</comment>
<keyword evidence="9" id="KW-1185">Reference proteome</keyword>
<dbReference type="GO" id="GO:0000287">
    <property type="term" value="F:magnesium ion binding"/>
    <property type="evidence" value="ECO:0007669"/>
    <property type="project" value="UniProtKB-UniRule"/>
</dbReference>
<dbReference type="PANTHER" id="PTHR21060:SF15">
    <property type="entry name" value="ACETATE KINASE-RELATED"/>
    <property type="match status" value="1"/>
</dbReference>
<dbReference type="PANTHER" id="PTHR21060">
    <property type="entry name" value="ACETATE KINASE"/>
    <property type="match status" value="1"/>
</dbReference>
<dbReference type="Gene3D" id="3.30.420.40">
    <property type="match status" value="2"/>
</dbReference>
<dbReference type="InterPro" id="IPR023865">
    <property type="entry name" value="Aliphatic_acid_kinase_CS"/>
</dbReference>
<dbReference type="GO" id="GO:0005524">
    <property type="term" value="F:ATP binding"/>
    <property type="evidence" value="ECO:0007669"/>
    <property type="project" value="UniProtKB-KW"/>
</dbReference>
<comment type="cofactor">
    <cofactor evidence="6">
        <name>Mg(2+)</name>
        <dbReference type="ChEBI" id="CHEBI:18420"/>
    </cofactor>
    <cofactor evidence="6">
        <name>Mn(2+)</name>
        <dbReference type="ChEBI" id="CHEBI:29035"/>
    </cofactor>
    <text evidence="6">Mg(2+). Can also accept Mn(2+).</text>
</comment>
<keyword evidence="4 6" id="KW-0418">Kinase</keyword>
<protein>
    <recommendedName>
        <fullName evidence="6">Acetate kinase</fullName>
        <ecNumber evidence="6">2.7.2.1</ecNumber>
    </recommendedName>
    <alternativeName>
        <fullName evidence="6">Acetokinase</fullName>
    </alternativeName>
</protein>
<feature type="binding site" evidence="6">
    <location>
        <begin position="208"/>
        <end position="212"/>
    </location>
    <ligand>
        <name>ATP</name>
        <dbReference type="ChEBI" id="CHEBI:30616"/>
    </ligand>
</feature>
<dbReference type="GO" id="GO:0005737">
    <property type="term" value="C:cytoplasm"/>
    <property type="evidence" value="ECO:0007669"/>
    <property type="project" value="UniProtKB-SubCell"/>
</dbReference>
<keyword evidence="6" id="KW-0479">Metal-binding</keyword>
<feature type="binding site" evidence="6">
    <location>
        <position position="384"/>
    </location>
    <ligand>
        <name>Mg(2+)</name>
        <dbReference type="ChEBI" id="CHEBI:18420"/>
    </ligand>
</feature>
<reference evidence="8 9" key="1">
    <citation type="submission" date="2018-06" db="EMBL/GenBank/DDBJ databases">
        <authorList>
            <person name="Strepis N."/>
        </authorList>
    </citation>
    <scope>NUCLEOTIDE SEQUENCE [LARGE SCALE GENOMIC DNA]</scope>
    <source>
        <strain evidence="8">LUCI</strain>
    </source>
</reference>
<comment type="catalytic activity">
    <reaction evidence="6">
        <text>acetate + ATP = acetyl phosphate + ADP</text>
        <dbReference type="Rhea" id="RHEA:11352"/>
        <dbReference type="ChEBI" id="CHEBI:22191"/>
        <dbReference type="ChEBI" id="CHEBI:30089"/>
        <dbReference type="ChEBI" id="CHEBI:30616"/>
        <dbReference type="ChEBI" id="CHEBI:456216"/>
        <dbReference type="EC" id="2.7.2.1"/>
    </reaction>
</comment>
<dbReference type="NCBIfam" id="TIGR00016">
    <property type="entry name" value="ackA"/>
    <property type="match status" value="1"/>
</dbReference>
<dbReference type="InterPro" id="IPR043129">
    <property type="entry name" value="ATPase_NBD"/>
</dbReference>
<feature type="binding site" evidence="6">
    <location>
        <begin position="283"/>
        <end position="285"/>
    </location>
    <ligand>
        <name>ATP</name>
        <dbReference type="ChEBI" id="CHEBI:30616"/>
    </ligand>
</feature>
<dbReference type="Proteomes" id="UP000277811">
    <property type="component" value="Unassembled WGS sequence"/>
</dbReference>
<comment type="subunit">
    <text evidence="6">Homodimer.</text>
</comment>
<evidence type="ECO:0000313" key="8">
    <source>
        <dbReference type="EMBL" id="VBB05666.1"/>
    </source>
</evidence>